<dbReference type="AlphaFoldDB" id="A0A2N6JWR1"/>
<protein>
    <submittedName>
        <fullName evidence="1">Uncharacterized protein</fullName>
    </submittedName>
</protein>
<keyword evidence="2" id="KW-1185">Reference proteome</keyword>
<evidence type="ECO:0000313" key="2">
    <source>
        <dbReference type="Proteomes" id="UP000235036"/>
    </source>
</evidence>
<organism evidence="1 2">
    <name type="scientific">Fischerella muscicola CCMEE 5323</name>
    <dbReference type="NCBI Taxonomy" id="2019572"/>
    <lineage>
        <taxon>Bacteria</taxon>
        <taxon>Bacillati</taxon>
        <taxon>Cyanobacteriota</taxon>
        <taxon>Cyanophyceae</taxon>
        <taxon>Nostocales</taxon>
        <taxon>Hapalosiphonaceae</taxon>
        <taxon>Fischerella</taxon>
    </lineage>
</organism>
<dbReference type="EMBL" id="NRQW01000579">
    <property type="protein sequence ID" value="PLZ84609.1"/>
    <property type="molecule type" value="Genomic_DNA"/>
</dbReference>
<dbReference type="RefSeq" id="WP_102205714.1">
    <property type="nucleotide sequence ID" value="NZ_CAWNVR010000718.1"/>
</dbReference>
<sequence length="71" mass="7962">MLCGGSQAGQCRLGYEGYGQLLKRVGEVPHQSCVLLTSREKPREMIPLEAEKTGVRSLLHKYQHQRCDGPH</sequence>
<gene>
    <name evidence="1" type="ORF">CEN44_24400</name>
</gene>
<reference evidence="1 2" key="1">
    <citation type="submission" date="2017-08" db="EMBL/GenBank/DDBJ databases">
        <title>Genomes of Fischerella (Mastigocladus) sp. strains.</title>
        <authorList>
            <person name="Miller S.R."/>
        </authorList>
    </citation>
    <scope>NUCLEOTIDE SEQUENCE [LARGE SCALE GENOMIC DNA]</scope>
    <source>
        <strain evidence="1 2">CCMEE 5323</strain>
    </source>
</reference>
<dbReference type="Proteomes" id="UP000235036">
    <property type="component" value="Unassembled WGS sequence"/>
</dbReference>
<evidence type="ECO:0000313" key="1">
    <source>
        <dbReference type="EMBL" id="PLZ84609.1"/>
    </source>
</evidence>
<comment type="caution">
    <text evidence="1">The sequence shown here is derived from an EMBL/GenBank/DDBJ whole genome shotgun (WGS) entry which is preliminary data.</text>
</comment>
<accession>A0A2N6JWR1</accession>
<name>A0A2N6JWR1_FISMU</name>
<proteinExistence type="predicted"/>